<evidence type="ECO:0000256" key="1">
    <source>
        <dbReference type="SAM" id="Coils"/>
    </source>
</evidence>
<dbReference type="Gene3D" id="3.90.215.10">
    <property type="entry name" value="Gamma Fibrinogen, chain A, domain 1"/>
    <property type="match status" value="1"/>
</dbReference>
<reference evidence="4" key="1">
    <citation type="submission" date="2020-03" db="EMBL/GenBank/DDBJ databases">
        <authorList>
            <person name="Weist P."/>
        </authorList>
    </citation>
    <scope>NUCLEOTIDE SEQUENCE</scope>
</reference>
<dbReference type="GO" id="GO:0042632">
    <property type="term" value="P:cholesterol homeostasis"/>
    <property type="evidence" value="ECO:0007669"/>
    <property type="project" value="TreeGrafter"/>
</dbReference>
<feature type="compositionally biased region" description="Polar residues" evidence="2">
    <location>
        <begin position="48"/>
        <end position="69"/>
    </location>
</feature>
<sequence length="501" mass="56754">MSDPVPSPRAKREGGVNGGELGARLIQQDAKSNPGALITHSLINQSKVEKSQTTFQPTQHPHASTTGPSPTEAKSRFAMLDDVRLLANGLLQLGQSLREFVHKTKAQINDIFQKLNIFDRSFYQLSVVTSEIKEEEMELKKTTNYLKANNEEIKNLSLEINSKINGIIHERTKLQSKVGNLEERLKGLSQSLVPAEQLSEITTLRDVIDAQERTITNLLKAVKEQHDQLDHQKVKIKNLEEKLSYDSFQDTVDKPLDSDPAAQNMFEYLTVNSTGLDTNDLPVDCSELYNKGEANSGVYVIKPNRSEPFNVYCEMDSDGGSTVIQHRIDGSVDFDQTWEKYEEGFGDLEKDFWLGLKKIHSLAQQGASILRIYLEDWKEEKHWAEYRFLLDGRSKDYTLHVSQFSGSLPNAIANITGTRFSTKDRNNMSQQNNFCTRNYSGGWWFNGCGETNLNGRYLWLRAKGRSARRKGIHWKPGTGPSYSLRLTKITMRPAPTPNTYN</sequence>
<dbReference type="SUPFAM" id="SSF56496">
    <property type="entry name" value="Fibrinogen C-terminal domain-like"/>
    <property type="match status" value="1"/>
</dbReference>
<feature type="region of interest" description="Disordered" evidence="2">
    <location>
        <begin position="48"/>
        <end position="73"/>
    </location>
</feature>
<gene>
    <name evidence="4" type="ORF">PLEPLA_LOCUS36979</name>
</gene>
<feature type="region of interest" description="Disordered" evidence="2">
    <location>
        <begin position="1"/>
        <end position="21"/>
    </location>
</feature>
<dbReference type="GO" id="GO:0070328">
    <property type="term" value="P:triglyceride homeostasis"/>
    <property type="evidence" value="ECO:0007669"/>
    <property type="project" value="TreeGrafter"/>
</dbReference>
<evidence type="ECO:0000313" key="4">
    <source>
        <dbReference type="EMBL" id="CAB1449298.1"/>
    </source>
</evidence>
<dbReference type="InterPro" id="IPR014716">
    <property type="entry name" value="Fibrinogen_a/b/g_C_1"/>
</dbReference>
<dbReference type="NCBIfam" id="NF040941">
    <property type="entry name" value="GGGWT_bact"/>
    <property type="match status" value="1"/>
</dbReference>
<feature type="domain" description="Fibrinogen C-terminal" evidence="3">
    <location>
        <begin position="276"/>
        <end position="495"/>
    </location>
</feature>
<dbReference type="EMBL" id="CADEAL010004010">
    <property type="protein sequence ID" value="CAB1449298.1"/>
    <property type="molecule type" value="Genomic_DNA"/>
</dbReference>
<comment type="caution">
    <text evidence="4">The sequence shown here is derived from an EMBL/GenBank/DDBJ whole genome shotgun (WGS) entry which is preliminary data.</text>
</comment>
<feature type="coiled-coil region" evidence="1">
    <location>
        <begin position="132"/>
        <end position="242"/>
    </location>
</feature>
<name>A0A9N7VE84_PLEPL</name>
<dbReference type="AlphaFoldDB" id="A0A9N7VE84"/>
<dbReference type="PANTHER" id="PTHR19143">
    <property type="entry name" value="FIBRINOGEN/TENASCIN/ANGIOPOEITIN"/>
    <property type="match status" value="1"/>
</dbReference>
<dbReference type="Pfam" id="PF00147">
    <property type="entry name" value="Fibrinogen_C"/>
    <property type="match status" value="1"/>
</dbReference>
<dbReference type="SMART" id="SM00186">
    <property type="entry name" value="FBG"/>
    <property type="match status" value="1"/>
</dbReference>
<dbReference type="GO" id="GO:0055091">
    <property type="term" value="P:phospholipid homeostasis"/>
    <property type="evidence" value="ECO:0007669"/>
    <property type="project" value="TreeGrafter"/>
</dbReference>
<protein>
    <recommendedName>
        <fullName evidence="3">Fibrinogen C-terminal domain-containing protein</fullName>
    </recommendedName>
</protein>
<proteinExistence type="predicted"/>
<dbReference type="InterPro" id="IPR050373">
    <property type="entry name" value="Fibrinogen_C-term_domain"/>
</dbReference>
<keyword evidence="1" id="KW-0175">Coiled coil</keyword>
<dbReference type="GO" id="GO:0005615">
    <property type="term" value="C:extracellular space"/>
    <property type="evidence" value="ECO:0007669"/>
    <property type="project" value="TreeGrafter"/>
</dbReference>
<dbReference type="InterPro" id="IPR036056">
    <property type="entry name" value="Fibrinogen-like_C"/>
</dbReference>
<evidence type="ECO:0000313" key="5">
    <source>
        <dbReference type="Proteomes" id="UP001153269"/>
    </source>
</evidence>
<evidence type="ECO:0000259" key="3">
    <source>
        <dbReference type="PROSITE" id="PS51406"/>
    </source>
</evidence>
<dbReference type="Proteomes" id="UP001153269">
    <property type="component" value="Unassembled WGS sequence"/>
</dbReference>
<keyword evidence="5" id="KW-1185">Reference proteome</keyword>
<organism evidence="4 5">
    <name type="scientific">Pleuronectes platessa</name>
    <name type="common">European plaice</name>
    <dbReference type="NCBI Taxonomy" id="8262"/>
    <lineage>
        <taxon>Eukaryota</taxon>
        <taxon>Metazoa</taxon>
        <taxon>Chordata</taxon>
        <taxon>Craniata</taxon>
        <taxon>Vertebrata</taxon>
        <taxon>Euteleostomi</taxon>
        <taxon>Actinopterygii</taxon>
        <taxon>Neopterygii</taxon>
        <taxon>Teleostei</taxon>
        <taxon>Neoteleostei</taxon>
        <taxon>Acanthomorphata</taxon>
        <taxon>Carangaria</taxon>
        <taxon>Pleuronectiformes</taxon>
        <taxon>Pleuronectoidei</taxon>
        <taxon>Pleuronectidae</taxon>
        <taxon>Pleuronectes</taxon>
    </lineage>
</organism>
<dbReference type="CDD" id="cd00087">
    <property type="entry name" value="FReD"/>
    <property type="match status" value="1"/>
</dbReference>
<dbReference type="PANTHER" id="PTHR19143:SF222">
    <property type="entry name" value="ANGIOPOIETIN-RELATED PROTEIN 3"/>
    <property type="match status" value="1"/>
</dbReference>
<dbReference type="GO" id="GO:0009395">
    <property type="term" value="P:phospholipid catabolic process"/>
    <property type="evidence" value="ECO:0007669"/>
    <property type="project" value="TreeGrafter"/>
</dbReference>
<dbReference type="InterPro" id="IPR002181">
    <property type="entry name" value="Fibrinogen_a/b/g_C_dom"/>
</dbReference>
<dbReference type="PROSITE" id="PS51406">
    <property type="entry name" value="FIBRINOGEN_C_2"/>
    <property type="match status" value="1"/>
</dbReference>
<evidence type="ECO:0000256" key="2">
    <source>
        <dbReference type="SAM" id="MobiDB-lite"/>
    </source>
</evidence>
<accession>A0A9N7VE84</accession>